<protein>
    <submittedName>
        <fullName evidence="1">Uncharacterized protein</fullName>
    </submittedName>
</protein>
<accession>A0A365YEU2</accession>
<reference evidence="1 2" key="1">
    <citation type="submission" date="2018-01" db="EMBL/GenBank/DDBJ databases">
        <title>Glutamicibacter soli strain NHPC-3 Whole genome sequence and assembly.</title>
        <authorList>
            <person name="Choudhury P."/>
            <person name="Gupta D."/>
            <person name="Sengupta K."/>
            <person name="Jawed A."/>
            <person name="Sultana N."/>
            <person name="Saha P."/>
        </authorList>
    </citation>
    <scope>NUCLEOTIDE SEQUENCE [LARGE SCALE GENOMIC DNA]</scope>
    <source>
        <strain evidence="1 2">NHPC-3</strain>
    </source>
</reference>
<dbReference type="AlphaFoldDB" id="A0A365YEU2"/>
<comment type="caution">
    <text evidence="1">The sequence shown here is derived from an EMBL/GenBank/DDBJ whole genome shotgun (WGS) entry which is preliminary data.</text>
</comment>
<organism evidence="1 2">
    <name type="scientific">Glutamicibacter soli</name>
    <dbReference type="NCBI Taxonomy" id="453836"/>
    <lineage>
        <taxon>Bacteria</taxon>
        <taxon>Bacillati</taxon>
        <taxon>Actinomycetota</taxon>
        <taxon>Actinomycetes</taxon>
        <taxon>Micrococcales</taxon>
        <taxon>Micrococcaceae</taxon>
        <taxon>Glutamicibacter</taxon>
    </lineage>
</organism>
<evidence type="ECO:0000313" key="1">
    <source>
        <dbReference type="EMBL" id="RBM01211.1"/>
    </source>
</evidence>
<evidence type="ECO:0000313" key="2">
    <source>
        <dbReference type="Proteomes" id="UP000252167"/>
    </source>
</evidence>
<dbReference type="RefSeq" id="WP_113607379.1">
    <property type="nucleotide sequence ID" value="NZ_JBNBOD010000001.1"/>
</dbReference>
<sequence>MGRQTAIPLSLTSDQLDDLVSALEAHRDGFKKLAAEASLGFGLDSTYWQGRVDDVQNLLDTVHRLVGEDDLGSRTAGYEES</sequence>
<name>A0A365YEU2_9MICC</name>
<dbReference type="EMBL" id="POAF01000004">
    <property type="protein sequence ID" value="RBM01211.1"/>
    <property type="molecule type" value="Genomic_DNA"/>
</dbReference>
<dbReference type="Proteomes" id="UP000252167">
    <property type="component" value="Unassembled WGS sequence"/>
</dbReference>
<gene>
    <name evidence="1" type="ORF">C1H84_10585</name>
</gene>
<proteinExistence type="predicted"/>
<keyword evidence="2" id="KW-1185">Reference proteome</keyword>